<protein>
    <submittedName>
        <fullName evidence="1">Uncharacterized protein</fullName>
    </submittedName>
</protein>
<accession>A0A0S4VB80</accession>
<reference evidence="1" key="1">
    <citation type="submission" date="2015-10" db="EMBL/GenBank/DDBJ databases">
        <authorList>
            <person name="Gilbert D.G."/>
        </authorList>
    </citation>
    <scope>NUCLEOTIDE SEQUENCE</scope>
    <source>
        <strain evidence="1">Phyl III-seqv23</strain>
    </source>
</reference>
<gene>
    <name evidence="1" type="ORF">RUN1985_v1_1240002</name>
</gene>
<name>A0A0S4VB80_RALSL</name>
<organism evidence="1">
    <name type="scientific">Ralstonia solanacearum</name>
    <name type="common">Pseudomonas solanacearum</name>
    <dbReference type="NCBI Taxonomy" id="305"/>
    <lineage>
        <taxon>Bacteria</taxon>
        <taxon>Pseudomonadati</taxon>
        <taxon>Pseudomonadota</taxon>
        <taxon>Betaproteobacteria</taxon>
        <taxon>Burkholderiales</taxon>
        <taxon>Burkholderiaceae</taxon>
        <taxon>Ralstonia</taxon>
        <taxon>Ralstonia solanacearum species complex</taxon>
    </lineage>
</organism>
<sequence length="113" mass="12544">MTTAAEYNEPQLKKWLGVLLASVDLGSGLDRQAWHHVDAASMLLVSSLKGMALVPKSPLRELRVAAKFLRAEALHHGEREFILEMADKLELALDLIIIDEEHGDRVPGVPRII</sequence>
<dbReference type="AlphaFoldDB" id="A0A0S4VB80"/>
<proteinExistence type="predicted"/>
<dbReference type="EMBL" id="LN899824">
    <property type="protein sequence ID" value="CUV31917.1"/>
    <property type="molecule type" value="Genomic_DNA"/>
</dbReference>
<evidence type="ECO:0000313" key="1">
    <source>
        <dbReference type="EMBL" id="CUV31917.1"/>
    </source>
</evidence>